<dbReference type="CDD" id="cd07432">
    <property type="entry name" value="PHP_HisPPase"/>
    <property type="match status" value="1"/>
</dbReference>
<proteinExistence type="predicted"/>
<dbReference type="Gene3D" id="3.20.20.140">
    <property type="entry name" value="Metal-dependent hydrolases"/>
    <property type="match status" value="1"/>
</dbReference>
<dbReference type="InterPro" id="IPR003141">
    <property type="entry name" value="Pol/His_phosphatase_N"/>
</dbReference>
<dbReference type="InterPro" id="IPR016195">
    <property type="entry name" value="Pol/histidinol_Pase-like"/>
</dbReference>
<dbReference type="PANTHER" id="PTHR42924:SF3">
    <property type="entry name" value="POLYMERASE_HISTIDINOL PHOSPHATASE N-TERMINAL DOMAIN-CONTAINING PROTEIN"/>
    <property type="match status" value="1"/>
</dbReference>
<protein>
    <submittedName>
        <fullName evidence="2">PHP domain-containing protein</fullName>
    </submittedName>
</protein>
<dbReference type="GO" id="GO:0004534">
    <property type="term" value="F:5'-3' RNA exonuclease activity"/>
    <property type="evidence" value="ECO:0007669"/>
    <property type="project" value="TreeGrafter"/>
</dbReference>
<gene>
    <name evidence="2" type="ORF">LKD71_05220</name>
</gene>
<dbReference type="EMBL" id="JAJEPR010000006">
    <property type="protein sequence ID" value="MCC2189219.1"/>
    <property type="molecule type" value="Genomic_DNA"/>
</dbReference>
<organism evidence="2 3">
    <name type="scientific">Fusicatenibacter faecihominis</name>
    <dbReference type="NCBI Taxonomy" id="2881276"/>
    <lineage>
        <taxon>Bacteria</taxon>
        <taxon>Bacillati</taxon>
        <taxon>Bacillota</taxon>
        <taxon>Clostridia</taxon>
        <taxon>Lachnospirales</taxon>
        <taxon>Lachnospiraceae</taxon>
        <taxon>Fusicatenibacter</taxon>
    </lineage>
</organism>
<dbReference type="Proteomes" id="UP001197875">
    <property type="component" value="Unassembled WGS sequence"/>
</dbReference>
<evidence type="ECO:0000313" key="3">
    <source>
        <dbReference type="Proteomes" id="UP001197875"/>
    </source>
</evidence>
<accession>A0AAE3DRR8</accession>
<dbReference type="SMART" id="SM00481">
    <property type="entry name" value="POLIIIAc"/>
    <property type="match status" value="1"/>
</dbReference>
<reference evidence="2 3" key="1">
    <citation type="submission" date="2021-10" db="EMBL/GenBank/DDBJ databases">
        <title>Anaerobic single-cell dispensing facilitates the cultivation of human gut bacteria.</title>
        <authorList>
            <person name="Afrizal A."/>
        </authorList>
    </citation>
    <scope>NUCLEOTIDE SEQUENCE [LARGE SCALE GENOMIC DNA]</scope>
    <source>
        <strain evidence="2 3">CLA-AA-H277</strain>
    </source>
</reference>
<dbReference type="GO" id="GO:0035312">
    <property type="term" value="F:5'-3' DNA exonuclease activity"/>
    <property type="evidence" value="ECO:0007669"/>
    <property type="project" value="TreeGrafter"/>
</dbReference>
<dbReference type="RefSeq" id="WP_227614630.1">
    <property type="nucleotide sequence ID" value="NZ_JAJEPR010000006.1"/>
</dbReference>
<sequence length="316" mass="36325">MKDYDFFPGEGKFYKANLHCHTVISDGKLTKEQIKEEYQKRGYSIVAFTDHRTYGYHPELTDENFIALAGIEVDVSENPEKCGGWPHAKCYHLNFYDEHPEEGKEFPLPTYVYEDMAGQNAYIKERTEAGFLCCYNHPYWSLQNYDDYKDFEGLWAMEIYNHGCEHDGLYGFNPQSYDEMLRSGQKLFTVATDDNHNIFPVTDSMCDSFGGFIQIKASELTYEAVIKAMKEGNFYFSMAPEIHEAKIEDGVLKVKTSPVEKIFVVTDSRDCYKKLAPKGETITEAEFPLNGKDAWVRIQIRDGKGKFAGTNAVYLK</sequence>
<dbReference type="InterPro" id="IPR052018">
    <property type="entry name" value="PHP_domain"/>
</dbReference>
<dbReference type="SUPFAM" id="SSF89550">
    <property type="entry name" value="PHP domain-like"/>
    <property type="match status" value="1"/>
</dbReference>
<dbReference type="AlphaFoldDB" id="A0AAE3DRR8"/>
<evidence type="ECO:0000313" key="2">
    <source>
        <dbReference type="EMBL" id="MCC2189219.1"/>
    </source>
</evidence>
<name>A0AAE3DRR8_9FIRM</name>
<evidence type="ECO:0000259" key="1">
    <source>
        <dbReference type="SMART" id="SM00481"/>
    </source>
</evidence>
<keyword evidence="3" id="KW-1185">Reference proteome</keyword>
<feature type="domain" description="Polymerase/histidinol phosphatase N-terminal" evidence="1">
    <location>
        <begin position="16"/>
        <end position="77"/>
    </location>
</feature>
<dbReference type="PANTHER" id="PTHR42924">
    <property type="entry name" value="EXONUCLEASE"/>
    <property type="match status" value="1"/>
</dbReference>
<comment type="caution">
    <text evidence="2">The sequence shown here is derived from an EMBL/GenBank/DDBJ whole genome shotgun (WGS) entry which is preliminary data.</text>
</comment>